<dbReference type="GO" id="GO:0006024">
    <property type="term" value="P:glycosaminoglycan biosynthetic process"/>
    <property type="evidence" value="ECO:0007669"/>
    <property type="project" value="TreeGrafter"/>
</dbReference>
<dbReference type="GO" id="GO:0003979">
    <property type="term" value="F:UDP-glucose 6-dehydrogenase activity"/>
    <property type="evidence" value="ECO:0007669"/>
    <property type="project" value="UniProtKB-EC"/>
</dbReference>
<dbReference type="GO" id="GO:0051287">
    <property type="term" value="F:NAD binding"/>
    <property type="evidence" value="ECO:0007669"/>
    <property type="project" value="InterPro"/>
</dbReference>
<dbReference type="GO" id="GO:0006065">
    <property type="term" value="P:UDP-glucuronate biosynthetic process"/>
    <property type="evidence" value="ECO:0007669"/>
    <property type="project" value="UniProtKB-UniPathway"/>
</dbReference>
<dbReference type="Gene3D" id="1.20.5.100">
    <property type="entry name" value="Cytochrome c1, transmembrane anchor, C-terminal"/>
    <property type="match status" value="1"/>
</dbReference>
<dbReference type="FunFam" id="3.40.50.720:FF:001054">
    <property type="entry name" value="UDP-glucose dehydrogenase Ugd1, putative"/>
    <property type="match status" value="1"/>
</dbReference>
<dbReference type="GeneID" id="38129888"/>
<name>A0A397HHD3_ASPTH</name>
<dbReference type="InterPro" id="IPR036291">
    <property type="entry name" value="NAD(P)-bd_dom_sf"/>
</dbReference>
<dbReference type="InterPro" id="IPR017476">
    <property type="entry name" value="UDP-Glc/GDP-Man"/>
</dbReference>
<dbReference type="Proteomes" id="UP000215305">
    <property type="component" value="Unassembled WGS sequence"/>
</dbReference>
<dbReference type="InterPro" id="IPR014027">
    <property type="entry name" value="UDP-Glc/GDP-Man_DH_C"/>
</dbReference>
<dbReference type="Gene3D" id="3.40.50.720">
    <property type="entry name" value="NAD(P)-binding Rossmann-like Domain"/>
    <property type="match status" value="2"/>
</dbReference>
<keyword evidence="9" id="KW-0732">Signal</keyword>
<feature type="binding site" evidence="7">
    <location>
        <position position="374"/>
    </location>
    <ligand>
        <name>substrate</name>
    </ligand>
</feature>
<evidence type="ECO:0000313" key="11">
    <source>
        <dbReference type="EMBL" id="RHZ61458.1"/>
    </source>
</evidence>
<feature type="chain" id="PRO_5017323143" description="UDP-glucose 6-dehydrogenase" evidence="9">
    <location>
        <begin position="20"/>
        <end position="568"/>
    </location>
</feature>
<feature type="binding site" evidence="7">
    <location>
        <position position="440"/>
    </location>
    <ligand>
        <name>substrate</name>
    </ligand>
</feature>
<feature type="signal peptide" evidence="9">
    <location>
        <begin position="1"/>
        <end position="19"/>
    </location>
</feature>
<keyword evidence="12" id="KW-1185">Reference proteome</keyword>
<dbReference type="UniPathway" id="UPA00038">
    <property type="reaction ID" value="UER00491"/>
</dbReference>
<evidence type="ECO:0000313" key="12">
    <source>
        <dbReference type="Proteomes" id="UP000215305"/>
    </source>
</evidence>
<evidence type="ECO:0000256" key="7">
    <source>
        <dbReference type="PIRSR" id="PIRSR500134-2"/>
    </source>
</evidence>
<dbReference type="SUPFAM" id="SSF48179">
    <property type="entry name" value="6-phosphogluconate dehydrogenase C-terminal domain-like"/>
    <property type="match status" value="1"/>
</dbReference>
<comment type="catalytic activity">
    <reaction evidence="6">
        <text>UDP-alpha-D-glucose + 2 NAD(+) + H2O = UDP-alpha-D-glucuronate + 2 NADH + 3 H(+)</text>
        <dbReference type="Rhea" id="RHEA:23596"/>
        <dbReference type="ChEBI" id="CHEBI:15377"/>
        <dbReference type="ChEBI" id="CHEBI:15378"/>
        <dbReference type="ChEBI" id="CHEBI:57540"/>
        <dbReference type="ChEBI" id="CHEBI:57945"/>
        <dbReference type="ChEBI" id="CHEBI:58052"/>
        <dbReference type="ChEBI" id="CHEBI:58885"/>
        <dbReference type="EC" id="1.1.1.22"/>
    </reaction>
</comment>
<dbReference type="InterPro" id="IPR036220">
    <property type="entry name" value="UDP-Glc/GDP-Man_DH_C_sf"/>
</dbReference>
<dbReference type="SMART" id="SM00984">
    <property type="entry name" value="UDPG_MGDP_dh_C"/>
    <property type="match status" value="1"/>
</dbReference>
<dbReference type="PIRSF" id="PIRSF500134">
    <property type="entry name" value="UDPglc_DH_bac"/>
    <property type="match status" value="1"/>
</dbReference>
<dbReference type="SUPFAM" id="SSF51735">
    <property type="entry name" value="NAD(P)-binding Rossmann-fold domains"/>
    <property type="match status" value="1"/>
</dbReference>
<dbReference type="GO" id="GO:0000271">
    <property type="term" value="P:polysaccharide biosynthetic process"/>
    <property type="evidence" value="ECO:0007669"/>
    <property type="project" value="InterPro"/>
</dbReference>
<dbReference type="PIRSF" id="PIRSF000124">
    <property type="entry name" value="UDPglc_GDPman_dh"/>
    <property type="match status" value="1"/>
</dbReference>
<comment type="similarity">
    <text evidence="2">Belongs to the UDP-glucose/GDP-mannose dehydrogenase family.</text>
</comment>
<dbReference type="InterPro" id="IPR001732">
    <property type="entry name" value="UDP-Glc/GDP-Man_DH_N"/>
</dbReference>
<dbReference type="Pfam" id="PF03720">
    <property type="entry name" value="UDPG_MGDP_dh_C"/>
    <property type="match status" value="1"/>
</dbReference>
<dbReference type="InterPro" id="IPR014026">
    <property type="entry name" value="UDP-Glc/GDP-Man_DH_dimer"/>
</dbReference>
<comment type="pathway">
    <text evidence="1">Nucleotide-sugar biosynthesis; UDP-alpha-D-glucuronate biosynthesis; UDP-alpha-D-glucuronate from UDP-alpha-D-glucose: step 1/1.</text>
</comment>
<comment type="caution">
    <text evidence="11">The sequence shown here is derived from an EMBL/GenBank/DDBJ whole genome shotgun (WGS) entry which is preliminary data.</text>
</comment>
<evidence type="ECO:0000256" key="9">
    <source>
        <dbReference type="SAM" id="SignalP"/>
    </source>
</evidence>
<dbReference type="OrthoDB" id="5059218at2759"/>
<feature type="binding site" evidence="8">
    <location>
        <position position="199"/>
    </location>
    <ligand>
        <name>NAD(+)</name>
        <dbReference type="ChEBI" id="CHEBI:57540"/>
    </ligand>
</feature>
<protein>
    <recommendedName>
        <fullName evidence="3">UDP-glucose 6-dehydrogenase</fullName>
        <ecNumber evidence="3">1.1.1.22</ecNumber>
    </recommendedName>
</protein>
<gene>
    <name evidence="11" type="ORF">CDV56_107914</name>
</gene>
<dbReference type="GO" id="GO:0005634">
    <property type="term" value="C:nucleus"/>
    <property type="evidence" value="ECO:0007669"/>
    <property type="project" value="TreeGrafter"/>
</dbReference>
<dbReference type="PANTHER" id="PTHR11374">
    <property type="entry name" value="UDP-GLUCOSE DEHYDROGENASE/UDP-MANNAC DEHYDROGENASE"/>
    <property type="match status" value="1"/>
</dbReference>
<reference evidence="11" key="1">
    <citation type="submission" date="2018-08" db="EMBL/GenBank/DDBJ databases">
        <title>Draft genome sequence of azole-resistant Aspergillus thermomutatus (Neosartorya pseudofischeri) strain HMR AF 39, isolated from a human nasal aspirate.</title>
        <authorList>
            <person name="Parent-Michaud M."/>
            <person name="Dufresne P.J."/>
            <person name="Fournier E."/>
            <person name="Martineau C."/>
            <person name="Moreira S."/>
            <person name="Perkins V."/>
            <person name="De Repentigny L."/>
            <person name="Dufresne S.F."/>
        </authorList>
    </citation>
    <scope>NUCLEOTIDE SEQUENCE [LARGE SCALE GENOMIC DNA]</scope>
    <source>
        <strain evidence="11">HMR AF 39</strain>
    </source>
</reference>
<dbReference type="RefSeq" id="XP_026616423.1">
    <property type="nucleotide sequence ID" value="XM_026761533.1"/>
</dbReference>
<evidence type="ECO:0000259" key="10">
    <source>
        <dbReference type="SMART" id="SM00984"/>
    </source>
</evidence>
<dbReference type="AlphaFoldDB" id="A0A397HHD3"/>
<dbReference type="STRING" id="41047.A0A397HHD3"/>
<evidence type="ECO:0000256" key="3">
    <source>
        <dbReference type="ARBA" id="ARBA00012954"/>
    </source>
</evidence>
<keyword evidence="4" id="KW-0560">Oxidoreductase</keyword>
<feature type="binding site" evidence="8">
    <location>
        <position position="238"/>
    </location>
    <ligand>
        <name>NAD(+)</name>
        <dbReference type="ChEBI" id="CHEBI:57540"/>
    </ligand>
</feature>
<evidence type="ECO:0000256" key="5">
    <source>
        <dbReference type="ARBA" id="ARBA00023027"/>
    </source>
</evidence>
<dbReference type="EMBL" id="NKHU02000044">
    <property type="protein sequence ID" value="RHZ61458.1"/>
    <property type="molecule type" value="Genomic_DNA"/>
</dbReference>
<dbReference type="InterPro" id="IPR028356">
    <property type="entry name" value="UDPglc_DH_euk"/>
</dbReference>
<feature type="binding site" evidence="7">
    <location>
        <begin position="367"/>
        <end position="370"/>
    </location>
    <ligand>
        <name>substrate</name>
    </ligand>
</feature>
<evidence type="ECO:0000256" key="1">
    <source>
        <dbReference type="ARBA" id="ARBA00004701"/>
    </source>
</evidence>
<dbReference type="Pfam" id="PF03721">
    <property type="entry name" value="UDPG_MGDP_dh_N"/>
    <property type="match status" value="2"/>
</dbReference>
<organism evidence="11 12">
    <name type="scientific">Aspergillus thermomutatus</name>
    <name type="common">Neosartorya pseudofischeri</name>
    <dbReference type="NCBI Taxonomy" id="41047"/>
    <lineage>
        <taxon>Eukaryota</taxon>
        <taxon>Fungi</taxon>
        <taxon>Dikarya</taxon>
        <taxon>Ascomycota</taxon>
        <taxon>Pezizomycotina</taxon>
        <taxon>Eurotiomycetes</taxon>
        <taxon>Eurotiomycetidae</taxon>
        <taxon>Eurotiales</taxon>
        <taxon>Aspergillaceae</taxon>
        <taxon>Aspergillus</taxon>
        <taxon>Aspergillus subgen. Fumigati</taxon>
    </lineage>
</organism>
<dbReference type="Pfam" id="PF00984">
    <property type="entry name" value="UDPG_MGDP_dh"/>
    <property type="match status" value="1"/>
</dbReference>
<dbReference type="VEuPathDB" id="FungiDB:CDV56_107914"/>
<dbReference type="InterPro" id="IPR008927">
    <property type="entry name" value="6-PGluconate_DH-like_C_sf"/>
</dbReference>
<feature type="domain" description="UDP-glucose/GDP-mannose dehydrogenase C-terminal" evidence="10">
    <location>
        <begin position="433"/>
        <end position="545"/>
    </location>
</feature>
<evidence type="ECO:0000256" key="2">
    <source>
        <dbReference type="ARBA" id="ARBA00006601"/>
    </source>
</evidence>
<feature type="binding site" evidence="7">
    <location>
        <position position="328"/>
    </location>
    <ligand>
        <name>substrate</name>
    </ligand>
</feature>
<accession>A0A397HHD3</accession>
<feature type="binding site" evidence="8">
    <location>
        <position position="447"/>
    </location>
    <ligand>
        <name>NAD(+)</name>
        <dbReference type="ChEBI" id="CHEBI:57540"/>
    </ligand>
</feature>
<proteinExistence type="inferred from homology"/>
<evidence type="ECO:0000256" key="6">
    <source>
        <dbReference type="ARBA" id="ARBA00047473"/>
    </source>
</evidence>
<evidence type="ECO:0000256" key="4">
    <source>
        <dbReference type="ARBA" id="ARBA00023002"/>
    </source>
</evidence>
<sequence length="568" mass="62553">MMPFLPLLVLLAGITLLISRRRYKATPGKESPRVIVGGHTYSESVGDGQSSVREGKIESVRSACIIGAGHIGALTAIVLACQNPHVQFHVVDGDPRLITAWNSDRLPVFEPGLDELVFEKDHIVASERPKKQDCIDKQADNELEIHQSVVRQPRIRKLRNITFSTNIHAGIAASDIIFLCVDPPLDNVSLSHPQSAIHTNFQSSDDETPGLDLTNLKTAIRAIAQVSAGHKVIVHRGTGPAGIVLQIKKMLKKTASPSASFEVLSNPEFLVPGTAIRDLLYPARIIIGHIFSEDMSPEALTALKGLYAPWVPEDRIVTMDAWSSELGKVAASAMLAQQTSSIQSLRAICESTKANITHIEQTVGALFPTGFGLGGSSFHRDVGCLVYLARELGLPEVAEYWRGVLKMNQYQIRRLAHRINDSLPRGPERRDVALLGFASKCNTIEIRNTSATQLVQELTRSGVKVDIYDSHVPKEQIERALGLVSGHLDAVTVVQDPHSACSGCSAVVLHTDWDEFKDDRLDWEKIAERMESPKMLFDPHGMLDWQRMQKLGFKVLRPGVNCDNRLQT</sequence>
<evidence type="ECO:0000256" key="8">
    <source>
        <dbReference type="PIRSR" id="PIRSR500134-3"/>
    </source>
</evidence>
<dbReference type="PANTHER" id="PTHR11374:SF57">
    <property type="entry name" value="DEHYDROGENASE UGD1, PUTATIVE (AFU_ORTHOLOGUE AFUA_8G00920)-RELATED"/>
    <property type="match status" value="1"/>
</dbReference>
<keyword evidence="5 8" id="KW-0520">NAD</keyword>
<dbReference type="SUPFAM" id="SSF52413">
    <property type="entry name" value="UDP-glucose/GDP-mannose dehydrogenase C-terminal domain"/>
    <property type="match status" value="1"/>
</dbReference>
<dbReference type="InterPro" id="IPR028357">
    <property type="entry name" value="UDPglc_DH_bac"/>
</dbReference>
<dbReference type="EC" id="1.1.1.22" evidence="3"/>